<dbReference type="RefSeq" id="WP_129439846.1">
    <property type="nucleotide sequence ID" value="NZ_CP035492.1"/>
</dbReference>
<name>A0A4V0YF37_9BACL</name>
<gene>
    <name evidence="1" type="ORF">ET464_07970</name>
</gene>
<proteinExistence type="predicted"/>
<dbReference type="EMBL" id="CP035492">
    <property type="protein sequence ID" value="QAY66351.1"/>
    <property type="molecule type" value="Genomic_DNA"/>
</dbReference>
<protein>
    <submittedName>
        <fullName evidence="1">Uncharacterized protein</fullName>
    </submittedName>
</protein>
<reference evidence="1 2" key="1">
    <citation type="submission" date="2019-01" db="EMBL/GenBank/DDBJ databases">
        <title>Genome sequencing of strain FW100M-2.</title>
        <authorList>
            <person name="Heo J."/>
            <person name="Kim S.-J."/>
            <person name="Kim J.-S."/>
            <person name="Hong S.-B."/>
            <person name="Kwon S.-W."/>
        </authorList>
    </citation>
    <scope>NUCLEOTIDE SEQUENCE [LARGE SCALE GENOMIC DNA]</scope>
    <source>
        <strain evidence="1 2">FW100M-2</strain>
    </source>
</reference>
<accession>A0A4V0YF37</accession>
<dbReference type="Proteomes" id="UP000293568">
    <property type="component" value="Chromosome"/>
</dbReference>
<keyword evidence="2" id="KW-1185">Reference proteome</keyword>
<dbReference type="AlphaFoldDB" id="A0A4V0YF37"/>
<evidence type="ECO:0000313" key="1">
    <source>
        <dbReference type="EMBL" id="QAY66351.1"/>
    </source>
</evidence>
<evidence type="ECO:0000313" key="2">
    <source>
        <dbReference type="Proteomes" id="UP000293568"/>
    </source>
</evidence>
<dbReference type="KEGG" id="pprt:ET464_07970"/>
<sequence length="106" mass="13017">MLKFKEFYERFEYLQDCPTFCGWGSDEKYLYAYFQYKVNRKFRKLSLCLPKDQGVESINWLVFKNRIHMELEEVQWTALKKQPGIKNLPELYQELIDKVQKDYVKE</sequence>
<organism evidence="1 2">
    <name type="scientific">Paenibacillus protaetiae</name>
    <dbReference type="NCBI Taxonomy" id="2509456"/>
    <lineage>
        <taxon>Bacteria</taxon>
        <taxon>Bacillati</taxon>
        <taxon>Bacillota</taxon>
        <taxon>Bacilli</taxon>
        <taxon>Bacillales</taxon>
        <taxon>Paenibacillaceae</taxon>
        <taxon>Paenibacillus</taxon>
    </lineage>
</organism>